<name>Q8TL23_METAC</name>
<reference evidence="2 3" key="1">
    <citation type="journal article" date="2002" name="Genome Res.">
        <title>The genome of Methanosarcina acetivorans reveals extensive metabolic and physiological diversity.</title>
        <authorList>
            <person name="Galagan J.E."/>
            <person name="Nusbaum C."/>
            <person name="Roy A."/>
            <person name="Endrizzi M.G."/>
            <person name="Macdonald P."/>
            <person name="FitzHugh W."/>
            <person name="Calvo S."/>
            <person name="Engels R."/>
            <person name="Smirnov S."/>
            <person name="Atnoor D."/>
            <person name="Brown A."/>
            <person name="Allen N."/>
            <person name="Naylor J."/>
            <person name="Stange-Thomann N."/>
            <person name="DeArellano K."/>
            <person name="Johnson R."/>
            <person name="Linton L."/>
            <person name="McEwan P."/>
            <person name="McKernan K."/>
            <person name="Talamas J."/>
            <person name="Tirrell A."/>
            <person name="Ye W."/>
            <person name="Zimmer A."/>
            <person name="Barber R.D."/>
            <person name="Cann I."/>
            <person name="Graham D.E."/>
            <person name="Grahame D.A."/>
            <person name="Guss A."/>
            <person name="Hedderich R."/>
            <person name="Ingram-Smith C."/>
            <person name="Kuettner C.H."/>
            <person name="Krzycki J.A."/>
            <person name="Leigh J.A."/>
            <person name="Li W."/>
            <person name="Liu J."/>
            <person name="Mukhopadhyay B."/>
            <person name="Reeve J.N."/>
            <person name="Smith K."/>
            <person name="Springer T.A."/>
            <person name="Umayam L.A."/>
            <person name="White O."/>
            <person name="White R.H."/>
            <person name="de Macario E.C."/>
            <person name="Ferry J.G."/>
            <person name="Jarrell K.F."/>
            <person name="Jing H."/>
            <person name="Macario A.J.L."/>
            <person name="Paulsen I."/>
            <person name="Pritchett M."/>
            <person name="Sowers K.R."/>
            <person name="Swanson R.V."/>
            <person name="Zinder S.H."/>
            <person name="Lander E."/>
            <person name="Metcalf W.W."/>
            <person name="Birren B."/>
        </authorList>
    </citation>
    <scope>NUCLEOTIDE SEQUENCE [LARGE SCALE GENOMIC DNA]</scope>
    <source>
        <strain evidence="3">ATCC 35395 / DSM 2834 / JCM 12185 / C2A</strain>
    </source>
</reference>
<protein>
    <recommendedName>
        <fullName evidence="1">Endonuclease/exonuclease/phosphatase domain-containing protein</fullName>
    </recommendedName>
</protein>
<feature type="domain" description="Endonuclease/exonuclease/phosphatase" evidence="1">
    <location>
        <begin position="7"/>
        <end position="293"/>
    </location>
</feature>
<dbReference type="PANTHER" id="PTHR42834">
    <property type="entry name" value="ENDONUCLEASE/EXONUCLEASE/PHOSPHATASE FAMILY PROTEIN (AFU_ORTHOLOGUE AFUA_3G09210)"/>
    <property type="match status" value="1"/>
</dbReference>
<dbReference type="GO" id="GO:0003824">
    <property type="term" value="F:catalytic activity"/>
    <property type="evidence" value="ECO:0007669"/>
    <property type="project" value="InterPro"/>
</dbReference>
<dbReference type="InterPro" id="IPR036691">
    <property type="entry name" value="Endo/exonu/phosph_ase_sf"/>
</dbReference>
<dbReference type="AlphaFoldDB" id="Q8TL23"/>
<dbReference type="EMBL" id="AE010299">
    <property type="protein sequence ID" value="AAM06590.1"/>
    <property type="molecule type" value="Genomic_DNA"/>
</dbReference>
<dbReference type="Pfam" id="PF03372">
    <property type="entry name" value="Exo_endo_phos"/>
    <property type="match status" value="1"/>
</dbReference>
<dbReference type="Gene3D" id="3.60.10.10">
    <property type="entry name" value="Endonuclease/exonuclease/phosphatase"/>
    <property type="match status" value="1"/>
</dbReference>
<dbReference type="STRING" id="188937.MA_3219"/>
<organism evidence="2 3">
    <name type="scientific">Methanosarcina acetivorans (strain ATCC 35395 / DSM 2834 / JCM 12185 / C2A)</name>
    <dbReference type="NCBI Taxonomy" id="188937"/>
    <lineage>
        <taxon>Archaea</taxon>
        <taxon>Methanobacteriati</taxon>
        <taxon>Methanobacteriota</taxon>
        <taxon>Stenosarchaea group</taxon>
        <taxon>Methanomicrobia</taxon>
        <taxon>Methanosarcinales</taxon>
        <taxon>Methanosarcinaceae</taxon>
        <taxon>Methanosarcina</taxon>
    </lineage>
</organism>
<sequence length="330" mass="37710">MKLRIATFNLENLDFQKSNKEPTLEERIAVMRPQLQRVNADILCLQEVNGQEEVGHPRRLLALEALLKDTQYASFNRVSTVDEGGSQVYDERNLVILSRCEILEHHQYKHNFASAPLYRIVTAIANGGEEQTAKEITWERPILHAKIKVGEKVMDVINLHLKSKIPTYIPGQKLDNYTWKTASGWAEGFFISSMKRVGQALEARMLIDDLFNKTENPWIVVCGDFNSEFDDVPVEAIRGRVENTGNGELARRIMFPCEMSIPESTRFSLYHQGKGNMLDHLLVCRDMLAYYKGSEVHNELLHDESIAFATDIKFPESDHSPVIAEFEMPD</sequence>
<dbReference type="EnsemblBacteria" id="AAM06590">
    <property type="protein sequence ID" value="AAM06590"/>
    <property type="gene ID" value="MA_3219"/>
</dbReference>
<dbReference type="Proteomes" id="UP000002487">
    <property type="component" value="Chromosome"/>
</dbReference>
<dbReference type="InterPro" id="IPR005135">
    <property type="entry name" value="Endo/exonuclease/phosphatase"/>
</dbReference>
<dbReference type="PANTHER" id="PTHR42834:SF1">
    <property type="entry name" value="ENDONUCLEASE_EXONUCLEASE_PHOSPHATASE FAMILY PROTEIN (AFU_ORTHOLOGUE AFUA_3G09210)"/>
    <property type="match status" value="1"/>
</dbReference>
<keyword evidence="3" id="KW-1185">Reference proteome</keyword>
<evidence type="ECO:0000313" key="3">
    <source>
        <dbReference type="Proteomes" id="UP000002487"/>
    </source>
</evidence>
<dbReference type="GeneID" id="1475112"/>
<accession>Q8TL23</accession>
<dbReference type="RefSeq" id="WP_011023154.1">
    <property type="nucleotide sequence ID" value="NC_003552.1"/>
</dbReference>
<dbReference type="InParanoid" id="Q8TL23"/>
<evidence type="ECO:0000313" key="2">
    <source>
        <dbReference type="EMBL" id="AAM06590.1"/>
    </source>
</evidence>
<evidence type="ECO:0000259" key="1">
    <source>
        <dbReference type="Pfam" id="PF03372"/>
    </source>
</evidence>
<dbReference type="HOGENOM" id="CLU_073780_0_0_2"/>
<gene>
    <name evidence="2" type="ordered locus">MA_3219</name>
</gene>
<dbReference type="KEGG" id="mac:MA_3219"/>
<dbReference type="SUPFAM" id="SSF56219">
    <property type="entry name" value="DNase I-like"/>
    <property type="match status" value="1"/>
</dbReference>
<proteinExistence type="predicted"/>
<dbReference type="OrthoDB" id="378027at2157"/>